<dbReference type="STRING" id="1304284.L21TH_2064"/>
<dbReference type="NCBIfam" id="TIGR00099">
    <property type="entry name" value="Cof-subfamily"/>
    <property type="match status" value="1"/>
</dbReference>
<protein>
    <submittedName>
        <fullName evidence="1">Hydrolase (HAD superfamily)</fullName>
    </submittedName>
</protein>
<dbReference type="CDD" id="cd07516">
    <property type="entry name" value="HAD_Pase"/>
    <property type="match status" value="1"/>
</dbReference>
<evidence type="ECO:0000313" key="2">
    <source>
        <dbReference type="Proteomes" id="UP000013378"/>
    </source>
</evidence>
<sequence>MNYKLIAIDMDGTLLNSNKEISERNKKALKVATEKGVQVVISTGRIFTSARYYAKLLGLITPIISCNGAYVCEYHRKNVLYENPMETVDFKEIIKTLQENDFYYHFYDNENFYTRELNYSSSSYYNWNKKQKPGDRINIEIIDNPMELVEEKELKIYKIVAVDKDREKLDYIRKVLSKNKNIEIVSSWSDNIEIMNKGVSKGKALEKLCKIYNISKEQVIAIGDNYNDIPMLEFAGTAVAMGNGEEDAKKIADIVTDTNDNDGVAKAIEELIF</sequence>
<proteinExistence type="predicted"/>
<name>R1ARZ6_9FIRM</name>
<dbReference type="PANTHER" id="PTHR10000">
    <property type="entry name" value="PHOSPHOSERINE PHOSPHATASE"/>
    <property type="match status" value="1"/>
</dbReference>
<dbReference type="EMBL" id="ARZA01000227">
    <property type="protein sequence ID" value="EOC99912.1"/>
    <property type="molecule type" value="Genomic_DNA"/>
</dbReference>
<dbReference type="GO" id="GO:0016791">
    <property type="term" value="F:phosphatase activity"/>
    <property type="evidence" value="ECO:0007669"/>
    <property type="project" value="UniProtKB-ARBA"/>
</dbReference>
<dbReference type="SFLD" id="SFLDG01140">
    <property type="entry name" value="C2.B:_Phosphomannomutase_and_P"/>
    <property type="match status" value="1"/>
</dbReference>
<dbReference type="GO" id="GO:0000287">
    <property type="term" value="F:magnesium ion binding"/>
    <property type="evidence" value="ECO:0007669"/>
    <property type="project" value="TreeGrafter"/>
</dbReference>
<reference evidence="1 2" key="1">
    <citation type="journal article" date="2015" name="Geomicrobiol. J.">
        <title>Caldisalinibacter kiritimatiensis gen. nov., sp. nov., a moderately thermohalophilic thiosulfate-reducing bacterium from a hypersaline microbial mat.</title>
        <authorList>
            <person name="Ben Hania W."/>
            <person name="Joseph M."/>
            <person name="Fiebig A."/>
            <person name="Bunk B."/>
            <person name="Klenk H.-P."/>
            <person name="Fardeau M.-L."/>
            <person name="Spring S."/>
        </authorList>
    </citation>
    <scope>NUCLEOTIDE SEQUENCE [LARGE SCALE GENOMIC DNA]</scope>
    <source>
        <strain evidence="1 2">L21-TH-D2</strain>
    </source>
</reference>
<dbReference type="Gene3D" id="3.30.1240.10">
    <property type="match status" value="1"/>
</dbReference>
<dbReference type="InterPro" id="IPR000150">
    <property type="entry name" value="Cof"/>
</dbReference>
<accession>R1ARZ6</accession>
<evidence type="ECO:0000313" key="1">
    <source>
        <dbReference type="EMBL" id="EOC99912.1"/>
    </source>
</evidence>
<dbReference type="PROSITE" id="PS01228">
    <property type="entry name" value="COF_1"/>
    <property type="match status" value="1"/>
</dbReference>
<dbReference type="SFLD" id="SFLDS00003">
    <property type="entry name" value="Haloacid_Dehalogenase"/>
    <property type="match status" value="1"/>
</dbReference>
<keyword evidence="1" id="KW-0378">Hydrolase</keyword>
<dbReference type="NCBIfam" id="TIGR01484">
    <property type="entry name" value="HAD-SF-IIB"/>
    <property type="match status" value="1"/>
</dbReference>
<dbReference type="GO" id="GO:0005829">
    <property type="term" value="C:cytosol"/>
    <property type="evidence" value="ECO:0007669"/>
    <property type="project" value="TreeGrafter"/>
</dbReference>
<dbReference type="Proteomes" id="UP000013378">
    <property type="component" value="Unassembled WGS sequence"/>
</dbReference>
<dbReference type="Pfam" id="PF08282">
    <property type="entry name" value="Hydrolase_3"/>
    <property type="match status" value="1"/>
</dbReference>
<dbReference type="SFLD" id="SFLDG01144">
    <property type="entry name" value="C2.B.4:_PGP_Like"/>
    <property type="match status" value="1"/>
</dbReference>
<organism evidence="1 2">
    <name type="scientific">Caldisalinibacter kiritimatiensis</name>
    <dbReference type="NCBI Taxonomy" id="1304284"/>
    <lineage>
        <taxon>Bacteria</taxon>
        <taxon>Bacillati</taxon>
        <taxon>Bacillota</taxon>
        <taxon>Tissierellia</taxon>
        <taxon>Tissierellales</taxon>
        <taxon>Thermohalobacteraceae</taxon>
        <taxon>Caldisalinibacter</taxon>
    </lineage>
</organism>
<dbReference type="InterPro" id="IPR023214">
    <property type="entry name" value="HAD_sf"/>
</dbReference>
<dbReference type="SUPFAM" id="SSF56784">
    <property type="entry name" value="HAD-like"/>
    <property type="match status" value="1"/>
</dbReference>
<keyword evidence="2" id="KW-1185">Reference proteome</keyword>
<dbReference type="PANTHER" id="PTHR10000:SF8">
    <property type="entry name" value="HAD SUPERFAMILY HYDROLASE-LIKE, TYPE 3"/>
    <property type="match status" value="1"/>
</dbReference>
<dbReference type="AlphaFoldDB" id="R1ARZ6"/>
<dbReference type="InterPro" id="IPR006379">
    <property type="entry name" value="HAD-SF_hydro_IIB"/>
</dbReference>
<dbReference type="PATRIC" id="fig|1304284.3.peg.2029"/>
<dbReference type="InterPro" id="IPR036412">
    <property type="entry name" value="HAD-like_sf"/>
</dbReference>
<comment type="caution">
    <text evidence="1">The sequence shown here is derived from an EMBL/GenBank/DDBJ whole genome shotgun (WGS) entry which is preliminary data.</text>
</comment>
<dbReference type="eggNOG" id="COG0561">
    <property type="taxonomic scope" value="Bacteria"/>
</dbReference>
<gene>
    <name evidence="1" type="ORF">L21TH_2064</name>
</gene>
<dbReference type="Gene3D" id="3.40.50.1000">
    <property type="entry name" value="HAD superfamily/HAD-like"/>
    <property type="match status" value="1"/>
</dbReference>